<dbReference type="AlphaFoldDB" id="A0AA39QMS2"/>
<evidence type="ECO:0000256" key="3">
    <source>
        <dbReference type="ARBA" id="ARBA00022723"/>
    </source>
</evidence>
<dbReference type="InterPro" id="IPR013149">
    <property type="entry name" value="ADH-like_C"/>
</dbReference>
<dbReference type="InterPro" id="IPR002328">
    <property type="entry name" value="ADH_Zn_CS"/>
</dbReference>
<keyword evidence="4 6" id="KW-0862">Zinc</keyword>
<evidence type="ECO:0000256" key="5">
    <source>
        <dbReference type="ARBA" id="ARBA00023002"/>
    </source>
</evidence>
<dbReference type="Proteomes" id="UP001175228">
    <property type="component" value="Unassembled WGS sequence"/>
</dbReference>
<organism evidence="8 9">
    <name type="scientific">Armillaria luteobubalina</name>
    <dbReference type="NCBI Taxonomy" id="153913"/>
    <lineage>
        <taxon>Eukaryota</taxon>
        <taxon>Fungi</taxon>
        <taxon>Dikarya</taxon>
        <taxon>Basidiomycota</taxon>
        <taxon>Agaricomycotina</taxon>
        <taxon>Agaricomycetes</taxon>
        <taxon>Agaricomycetidae</taxon>
        <taxon>Agaricales</taxon>
        <taxon>Marasmiineae</taxon>
        <taxon>Physalacriaceae</taxon>
        <taxon>Armillaria</taxon>
    </lineage>
</organism>
<proteinExistence type="inferred from homology"/>
<comment type="similarity">
    <text evidence="2 6">Belongs to the zinc-containing alcohol dehydrogenase family.</text>
</comment>
<dbReference type="GO" id="GO:0006062">
    <property type="term" value="P:sorbitol catabolic process"/>
    <property type="evidence" value="ECO:0007669"/>
    <property type="project" value="TreeGrafter"/>
</dbReference>
<evidence type="ECO:0000256" key="6">
    <source>
        <dbReference type="RuleBase" id="RU361277"/>
    </source>
</evidence>
<comment type="cofactor">
    <cofactor evidence="1 6">
        <name>Zn(2+)</name>
        <dbReference type="ChEBI" id="CHEBI:29105"/>
    </cofactor>
</comment>
<feature type="domain" description="Enoyl reductase (ER)" evidence="7">
    <location>
        <begin position="14"/>
        <end position="359"/>
    </location>
</feature>
<comment type="caution">
    <text evidence="8">The sequence shown here is derived from an EMBL/GenBank/DDBJ whole genome shotgun (WGS) entry which is preliminary data.</text>
</comment>
<dbReference type="SUPFAM" id="SSF50129">
    <property type="entry name" value="GroES-like"/>
    <property type="match status" value="1"/>
</dbReference>
<evidence type="ECO:0000256" key="2">
    <source>
        <dbReference type="ARBA" id="ARBA00008072"/>
    </source>
</evidence>
<keyword evidence="5" id="KW-0560">Oxidoreductase</keyword>
<dbReference type="GO" id="GO:0008270">
    <property type="term" value="F:zinc ion binding"/>
    <property type="evidence" value="ECO:0007669"/>
    <property type="project" value="InterPro"/>
</dbReference>
<protein>
    <submittedName>
        <fullName evidence="8">GroES-like protein</fullName>
    </submittedName>
</protein>
<dbReference type="PROSITE" id="PS00059">
    <property type="entry name" value="ADH_ZINC"/>
    <property type="match status" value="1"/>
</dbReference>
<keyword evidence="3 6" id="KW-0479">Metal-binding</keyword>
<dbReference type="EMBL" id="JAUEPU010000002">
    <property type="protein sequence ID" value="KAK0505179.1"/>
    <property type="molecule type" value="Genomic_DNA"/>
</dbReference>
<accession>A0AA39QMS2</accession>
<dbReference type="InterPro" id="IPR020843">
    <property type="entry name" value="ER"/>
</dbReference>
<dbReference type="SUPFAM" id="SSF51735">
    <property type="entry name" value="NAD(P)-binding Rossmann-fold domains"/>
    <property type="match status" value="1"/>
</dbReference>
<evidence type="ECO:0000313" key="9">
    <source>
        <dbReference type="Proteomes" id="UP001175228"/>
    </source>
</evidence>
<evidence type="ECO:0000256" key="4">
    <source>
        <dbReference type="ARBA" id="ARBA00022833"/>
    </source>
</evidence>
<dbReference type="Gene3D" id="3.40.50.720">
    <property type="entry name" value="NAD(P)-binding Rossmann-like Domain"/>
    <property type="match status" value="1"/>
</dbReference>
<dbReference type="InterPro" id="IPR011032">
    <property type="entry name" value="GroES-like_sf"/>
</dbReference>
<gene>
    <name evidence="8" type="ORF">EDD18DRAFT_1316267</name>
</gene>
<sequence>MGQPVSNKACVLVGPRTVEFRDVPIPSIGRHDVMVKVETSGICGTDVRHYLQNFGLGREALTKPVVMGHEAAGVVVQVGEAVVNVAIGDRVAIEPFFFCKRCHNCKTGRTNLCKTPRQAGFGDVQGILSQYYVCESDFVVKFPDSVSWEEAGCIQPLAVAVQLAKRAKFAAGQTVAIFGCGPLGCLVMAVARAYGVSKILAIGRSQARVDFSKKTWADYAVVSPRLDEGQDVIDWAEAFKTTTMEGAGVDSYGVDIAVEATSAEAYVHAGMSFLHPGGTYVQAGIGRPINSFSTFTIVAKELDVIGTVRYTEGCFETAIDLLASGKIVLKPMITAVFPLSKGVDALECAIRGEGLKVILMNQQI</sequence>
<name>A0AA39QMS2_9AGAR</name>
<dbReference type="Gene3D" id="3.90.180.10">
    <property type="entry name" value="Medium-chain alcohol dehydrogenases, catalytic domain"/>
    <property type="match status" value="1"/>
</dbReference>
<evidence type="ECO:0000256" key="1">
    <source>
        <dbReference type="ARBA" id="ARBA00001947"/>
    </source>
</evidence>
<dbReference type="InterPro" id="IPR036291">
    <property type="entry name" value="NAD(P)-bd_dom_sf"/>
</dbReference>
<dbReference type="SMART" id="SM00829">
    <property type="entry name" value="PKS_ER"/>
    <property type="match status" value="1"/>
</dbReference>
<evidence type="ECO:0000259" key="7">
    <source>
        <dbReference type="SMART" id="SM00829"/>
    </source>
</evidence>
<dbReference type="PANTHER" id="PTHR43161:SF9">
    <property type="entry name" value="SORBITOL DEHYDROGENASE"/>
    <property type="match status" value="1"/>
</dbReference>
<evidence type="ECO:0000313" key="8">
    <source>
        <dbReference type="EMBL" id="KAK0505179.1"/>
    </source>
</evidence>
<dbReference type="Pfam" id="PF08240">
    <property type="entry name" value="ADH_N"/>
    <property type="match status" value="1"/>
</dbReference>
<dbReference type="InterPro" id="IPR013154">
    <property type="entry name" value="ADH-like_N"/>
</dbReference>
<dbReference type="PANTHER" id="PTHR43161">
    <property type="entry name" value="SORBITOL DEHYDROGENASE"/>
    <property type="match status" value="1"/>
</dbReference>
<keyword evidence="9" id="KW-1185">Reference proteome</keyword>
<dbReference type="Pfam" id="PF00107">
    <property type="entry name" value="ADH_zinc_N"/>
    <property type="match status" value="1"/>
</dbReference>
<reference evidence="8" key="1">
    <citation type="submission" date="2023-06" db="EMBL/GenBank/DDBJ databases">
        <authorList>
            <consortium name="Lawrence Berkeley National Laboratory"/>
            <person name="Ahrendt S."/>
            <person name="Sahu N."/>
            <person name="Indic B."/>
            <person name="Wong-Bajracharya J."/>
            <person name="Merenyi Z."/>
            <person name="Ke H.-M."/>
            <person name="Monk M."/>
            <person name="Kocsube S."/>
            <person name="Drula E."/>
            <person name="Lipzen A."/>
            <person name="Balint B."/>
            <person name="Henrissat B."/>
            <person name="Andreopoulos B."/>
            <person name="Martin F.M."/>
            <person name="Harder C.B."/>
            <person name="Rigling D."/>
            <person name="Ford K.L."/>
            <person name="Foster G.D."/>
            <person name="Pangilinan J."/>
            <person name="Papanicolaou A."/>
            <person name="Barry K."/>
            <person name="LaButti K."/>
            <person name="Viragh M."/>
            <person name="Koriabine M."/>
            <person name="Yan M."/>
            <person name="Riley R."/>
            <person name="Champramary S."/>
            <person name="Plett K.L."/>
            <person name="Tsai I.J."/>
            <person name="Slot J."/>
            <person name="Sipos G."/>
            <person name="Plett J."/>
            <person name="Nagy L.G."/>
            <person name="Grigoriev I.V."/>
        </authorList>
    </citation>
    <scope>NUCLEOTIDE SEQUENCE</scope>
    <source>
        <strain evidence="8">HWK02</strain>
    </source>
</reference>
<dbReference type="GO" id="GO:0003939">
    <property type="term" value="F:L-iditol 2-dehydrogenase (NAD+) activity"/>
    <property type="evidence" value="ECO:0007669"/>
    <property type="project" value="TreeGrafter"/>
</dbReference>